<gene>
    <name evidence="2" type="ORF">SAMN04487850_2163</name>
</gene>
<evidence type="ECO:0000313" key="2">
    <source>
        <dbReference type="EMBL" id="SEW20990.1"/>
    </source>
</evidence>
<feature type="chain" id="PRO_5011497968" description="Lipoprotein" evidence="1">
    <location>
        <begin position="18"/>
        <end position="196"/>
    </location>
</feature>
<evidence type="ECO:0008006" key="4">
    <source>
        <dbReference type="Google" id="ProtNLM"/>
    </source>
</evidence>
<proteinExistence type="predicted"/>
<sequence>MKKIFYLLMMIPAFVLTSCDTDEMVADRLTGANWEGWLGTYYQNIWGDEFQDGKFHTVWRFDAAYYDATYGTGYEVDYSLTDRHDYAYSAFNWEVRNGNIYIDYRNRDWNNVRIDWEDYDISHNHFRGVMYDWEDRVYRFDLRNNTGWNWDDFDIHFSFRTRGAESDSIPVYISDDGRSYASGKFAKALLKKKASN</sequence>
<dbReference type="Proteomes" id="UP000199373">
    <property type="component" value="Unassembled WGS sequence"/>
</dbReference>
<keyword evidence="1" id="KW-0732">Signal</keyword>
<feature type="signal peptide" evidence="1">
    <location>
        <begin position="1"/>
        <end position="17"/>
    </location>
</feature>
<organism evidence="2 3">
    <name type="scientific">Prevotella aff. ruminicola Tc2-24</name>
    <dbReference type="NCBI Taxonomy" id="81582"/>
    <lineage>
        <taxon>Bacteria</taxon>
        <taxon>Pseudomonadati</taxon>
        <taxon>Bacteroidota</taxon>
        <taxon>Bacteroidia</taxon>
        <taxon>Bacteroidales</taxon>
        <taxon>Prevotellaceae</taxon>
        <taxon>Prevotella</taxon>
    </lineage>
</organism>
<evidence type="ECO:0000313" key="3">
    <source>
        <dbReference type="Proteomes" id="UP000199373"/>
    </source>
</evidence>
<dbReference type="RefSeq" id="WP_091916548.1">
    <property type="nucleotide sequence ID" value="NZ_FOIQ01000005.1"/>
</dbReference>
<dbReference type="AlphaFoldDB" id="A0A1I0Q2I6"/>
<name>A0A1I0Q2I6_9BACT</name>
<protein>
    <recommendedName>
        <fullName evidence="4">Lipoprotein</fullName>
    </recommendedName>
</protein>
<dbReference type="PROSITE" id="PS51257">
    <property type="entry name" value="PROKAR_LIPOPROTEIN"/>
    <property type="match status" value="1"/>
</dbReference>
<reference evidence="2 3" key="1">
    <citation type="submission" date="2016-10" db="EMBL/GenBank/DDBJ databases">
        <authorList>
            <person name="de Groot N.N."/>
        </authorList>
    </citation>
    <scope>NUCLEOTIDE SEQUENCE [LARGE SCALE GENOMIC DNA]</scope>
    <source>
        <strain evidence="2 3">TC2-24</strain>
    </source>
</reference>
<evidence type="ECO:0000256" key="1">
    <source>
        <dbReference type="SAM" id="SignalP"/>
    </source>
</evidence>
<keyword evidence="3" id="KW-1185">Reference proteome</keyword>
<accession>A0A1I0Q2I6</accession>
<dbReference type="EMBL" id="FOIQ01000005">
    <property type="protein sequence ID" value="SEW20990.1"/>
    <property type="molecule type" value="Genomic_DNA"/>
</dbReference>